<protein>
    <recommendedName>
        <fullName evidence="3">Methyltransferase domain-containing protein</fullName>
    </recommendedName>
</protein>
<evidence type="ECO:0000313" key="1">
    <source>
        <dbReference type="EMBL" id="PIQ98398.1"/>
    </source>
</evidence>
<dbReference type="Pfam" id="PF01209">
    <property type="entry name" value="Ubie_methyltran"/>
    <property type="match status" value="1"/>
</dbReference>
<dbReference type="Proteomes" id="UP000229381">
    <property type="component" value="Unassembled WGS sequence"/>
</dbReference>
<dbReference type="InterPro" id="IPR029063">
    <property type="entry name" value="SAM-dependent_MTases_sf"/>
</dbReference>
<dbReference type="EMBL" id="PCWI01000034">
    <property type="protein sequence ID" value="PIQ98398.1"/>
    <property type="molecule type" value="Genomic_DNA"/>
</dbReference>
<evidence type="ECO:0008006" key="3">
    <source>
        <dbReference type="Google" id="ProtNLM"/>
    </source>
</evidence>
<proteinExistence type="predicted"/>
<sequence>MWFLNYSNAIDPLLKNLRVFIVKFAEAKTGDKILDVCCATGDQVFHYAKTGAIATGVDLNPKMIEIAVKKQKSYGLNNVYFQVADAANLPFEDSMFDMVSISLGLHEVEREVRDKIIFEMKRVVKKGGSLIFADFRVPLPQNYISYLIKGVEYFAGRRHYKNFKDYLQQGGLPVLLKKNGLKEVKKVENGLFTIIIDVN</sequence>
<evidence type="ECO:0000313" key="2">
    <source>
        <dbReference type="Proteomes" id="UP000229381"/>
    </source>
</evidence>
<dbReference type="CDD" id="cd02440">
    <property type="entry name" value="AdoMet_MTases"/>
    <property type="match status" value="1"/>
</dbReference>
<dbReference type="GO" id="GO:0008168">
    <property type="term" value="F:methyltransferase activity"/>
    <property type="evidence" value="ECO:0007669"/>
    <property type="project" value="TreeGrafter"/>
</dbReference>
<reference evidence="1 2" key="1">
    <citation type="submission" date="2017-09" db="EMBL/GenBank/DDBJ databases">
        <title>Depth-based differentiation of microbial function through sediment-hosted aquifers and enrichment of novel symbionts in the deep terrestrial subsurface.</title>
        <authorList>
            <person name="Probst A.J."/>
            <person name="Ladd B."/>
            <person name="Jarett J.K."/>
            <person name="Geller-Mcgrath D.E."/>
            <person name="Sieber C.M."/>
            <person name="Emerson J.B."/>
            <person name="Anantharaman K."/>
            <person name="Thomas B.C."/>
            <person name="Malmstrom R."/>
            <person name="Stieglmeier M."/>
            <person name="Klingl A."/>
            <person name="Woyke T."/>
            <person name="Ryan C.M."/>
            <person name="Banfield J.F."/>
        </authorList>
    </citation>
    <scope>NUCLEOTIDE SEQUENCE [LARGE SCALE GENOMIC DNA]</scope>
    <source>
        <strain evidence="1">CG11_big_fil_rev_8_21_14_0_20_39_9</strain>
    </source>
</reference>
<comment type="caution">
    <text evidence="1">The sequence shown here is derived from an EMBL/GenBank/DDBJ whole genome shotgun (WGS) entry which is preliminary data.</text>
</comment>
<dbReference type="PANTHER" id="PTHR43591:SF24">
    <property type="entry name" value="2-METHOXY-6-POLYPRENYL-1,4-BENZOQUINOL METHYLASE, MITOCHONDRIAL"/>
    <property type="match status" value="1"/>
</dbReference>
<gene>
    <name evidence="1" type="ORF">COV64_01475</name>
</gene>
<organism evidence="1 2">
    <name type="scientific">Candidatus Nealsonbacteria bacterium CG11_big_fil_rev_8_21_14_0_20_39_9</name>
    <dbReference type="NCBI Taxonomy" id="1974715"/>
    <lineage>
        <taxon>Bacteria</taxon>
        <taxon>Candidatus Nealsoniibacteriota</taxon>
    </lineage>
</organism>
<dbReference type="Gene3D" id="3.40.50.150">
    <property type="entry name" value="Vaccinia Virus protein VP39"/>
    <property type="match status" value="1"/>
</dbReference>
<accession>A0A2H0MP01</accession>
<name>A0A2H0MP01_9BACT</name>
<dbReference type="PANTHER" id="PTHR43591">
    <property type="entry name" value="METHYLTRANSFERASE"/>
    <property type="match status" value="1"/>
</dbReference>
<dbReference type="AlphaFoldDB" id="A0A2H0MP01"/>
<dbReference type="SUPFAM" id="SSF53335">
    <property type="entry name" value="S-adenosyl-L-methionine-dependent methyltransferases"/>
    <property type="match status" value="1"/>
</dbReference>